<dbReference type="SUPFAM" id="SSF69796">
    <property type="entry name" value="Thymidylate synthase-complementing protein Thy1"/>
    <property type="match status" value="1"/>
</dbReference>
<gene>
    <name evidence="2" type="ORF">EJK53_1562</name>
    <name evidence="3" type="ORF">EJK53_1636</name>
</gene>
<dbReference type="GO" id="GO:0004799">
    <property type="term" value="F:thymidylate synthase activity"/>
    <property type="evidence" value="ECO:0007669"/>
    <property type="project" value="TreeGrafter"/>
</dbReference>
<dbReference type="Gene3D" id="3.30.1360.170">
    <property type="match status" value="1"/>
</dbReference>
<accession>A0A3Q9G9X2</accession>
<dbReference type="GO" id="GO:0050797">
    <property type="term" value="F:thymidylate synthase (FAD) activity"/>
    <property type="evidence" value="ECO:0007669"/>
    <property type="project" value="UniProtKB-UniRule"/>
</dbReference>
<keyword evidence="2" id="KW-0489">Methyltransferase</keyword>
<organism evidence="2 4">
    <name type="scientific">Moraxella catarrhalis</name>
    <name type="common">Branhamella catarrhalis</name>
    <dbReference type="NCBI Taxonomy" id="480"/>
    <lineage>
        <taxon>Bacteria</taxon>
        <taxon>Pseudomonadati</taxon>
        <taxon>Pseudomonadota</taxon>
        <taxon>Gammaproteobacteria</taxon>
        <taxon>Moraxellales</taxon>
        <taxon>Moraxellaceae</taxon>
        <taxon>Moraxella</taxon>
    </lineage>
</organism>
<dbReference type="EMBL" id="CP034662">
    <property type="protein sequence ID" value="AZQ94123.1"/>
    <property type="molecule type" value="Genomic_DNA"/>
</dbReference>
<proteinExistence type="predicted"/>
<dbReference type="EMBL" id="CP034662">
    <property type="protein sequence ID" value="AZQ92469.1"/>
    <property type="molecule type" value="Genomic_DNA"/>
</dbReference>
<dbReference type="Pfam" id="PF02511">
    <property type="entry name" value="Thy1"/>
    <property type="match status" value="1"/>
</dbReference>
<evidence type="ECO:0000313" key="4">
    <source>
        <dbReference type="Proteomes" id="UP000280228"/>
    </source>
</evidence>
<dbReference type="InterPro" id="IPR036098">
    <property type="entry name" value="Thymidylate_synthase_ThyX_sf"/>
</dbReference>
<dbReference type="GO" id="GO:0032259">
    <property type="term" value="P:methylation"/>
    <property type="evidence" value="ECO:0007669"/>
    <property type="project" value="UniProtKB-KW"/>
</dbReference>
<dbReference type="CDD" id="cd20175">
    <property type="entry name" value="ThyX"/>
    <property type="match status" value="1"/>
</dbReference>
<dbReference type="GO" id="GO:0006231">
    <property type="term" value="P:dTMP biosynthetic process"/>
    <property type="evidence" value="ECO:0007669"/>
    <property type="project" value="UniProtKB-UniRule"/>
</dbReference>
<evidence type="ECO:0000313" key="3">
    <source>
        <dbReference type="EMBL" id="AZQ94123.1"/>
    </source>
</evidence>
<dbReference type="AlphaFoldDB" id="A0A3Q9G9X2"/>
<sequence>MSMTYKQAPIAVIYKDHMGDDNSVVNAARVSFAKDASNFTPEQNKNLIKYLAKHNHWTPFAHAFVTLHMKAPIAIHAQCVKHQIGFAMNTVSRRYVSEAPDYYLPIFRSKPIGSVKQGSGDEIKGSMQTNVQTVYSYYMQASIDLYKQLIDEGVTPEQARFVLPQGVMTEWVWSGSLMAWARFYNQRIDHHAQKEIQELAKQVDKIIKPLFPVAWEALTTD</sequence>
<dbReference type="Proteomes" id="UP000280228">
    <property type="component" value="Chromosome"/>
</dbReference>
<dbReference type="GO" id="GO:0050660">
    <property type="term" value="F:flavin adenine dinucleotide binding"/>
    <property type="evidence" value="ECO:0007669"/>
    <property type="project" value="UniProtKB-UniRule"/>
</dbReference>
<dbReference type="GO" id="GO:0070402">
    <property type="term" value="F:NADPH binding"/>
    <property type="evidence" value="ECO:0007669"/>
    <property type="project" value="TreeGrafter"/>
</dbReference>
<dbReference type="PANTHER" id="PTHR34934:SF1">
    <property type="entry name" value="FLAVIN-DEPENDENT THYMIDYLATE SYNTHASE"/>
    <property type="match status" value="1"/>
</dbReference>
<dbReference type="InterPro" id="IPR003669">
    <property type="entry name" value="Thymidylate_synthase_ThyX"/>
</dbReference>
<dbReference type="PROSITE" id="PS51331">
    <property type="entry name" value="THYX"/>
    <property type="match status" value="1"/>
</dbReference>
<protein>
    <recommendedName>
        <fullName evidence="1">FAD-dependent thymidylate synthase</fullName>
        <ecNumber evidence="1">2.1.1.148</ecNumber>
    </recommendedName>
</protein>
<name>A0A3Q9G9X2_MORCA</name>
<evidence type="ECO:0000313" key="2">
    <source>
        <dbReference type="EMBL" id="AZQ92469.1"/>
    </source>
</evidence>
<keyword evidence="2" id="KW-0808">Transferase</keyword>
<dbReference type="EC" id="2.1.1.148" evidence="1"/>
<reference evidence="2 4" key="1">
    <citation type="submission" date="2018-12" db="EMBL/GenBank/DDBJ databases">
        <title>Persistence of Moraxella catarrhalis in Chronic Obstructive Pulmonary Disease and Regulation of the Hag/MID Adhesin.</title>
        <authorList>
            <person name="Murphy T."/>
            <person name="Zhao X."/>
            <person name="Vyas G."/>
            <person name="Aluvathingal J."/>
            <person name="Nadendla S."/>
            <person name="Tallon L."/>
            <person name="Tettelin H."/>
        </authorList>
    </citation>
    <scope>NUCLEOTIDE SEQUENCE [LARGE SCALE GENOMIC DNA]</scope>
    <source>
        <strain evidence="2 4">46P58B1</strain>
    </source>
</reference>
<dbReference type="NCBIfam" id="TIGR02170">
    <property type="entry name" value="thyX"/>
    <property type="match status" value="1"/>
</dbReference>
<dbReference type="PANTHER" id="PTHR34934">
    <property type="entry name" value="FLAVIN-DEPENDENT THYMIDYLATE SYNTHASE"/>
    <property type="match status" value="1"/>
</dbReference>
<evidence type="ECO:0000256" key="1">
    <source>
        <dbReference type="NCBIfam" id="TIGR02170"/>
    </source>
</evidence>
<dbReference type="RefSeq" id="WP_126705118.1">
    <property type="nucleotide sequence ID" value="NZ_CP034662.1"/>
</dbReference>